<sequence>MSQHKLLQLIDQVKPNLQPLNTHYMAQFSVAERQDYATMLAAIITGAGTVTEAQSRLFGMLLTSMELENEVAFYYNLAADFSKKNVISIVENKKEVKNSLFFESFLLSYFSEDGVNKELINNLYGMLCVSGIVKKYIKCIFSGYVNITSSLVSPYYNEGDIYTFAKNKKKKYFHDNNVKIISKSDFLKKFDIIIKSEYLKNKNITKLPVGYNVMDDVKVLSSTIKCY</sequence>
<gene>
    <name evidence="1" type="ORF">CIK00_04780</name>
</gene>
<dbReference type="AlphaFoldDB" id="A0A2N4UVR5"/>
<name>A0A2N4UVR5_9GAMM</name>
<protein>
    <submittedName>
        <fullName evidence="1">Uncharacterized protein</fullName>
    </submittedName>
</protein>
<evidence type="ECO:0000313" key="1">
    <source>
        <dbReference type="EMBL" id="PLC59109.1"/>
    </source>
</evidence>
<evidence type="ECO:0000313" key="2">
    <source>
        <dbReference type="Proteomes" id="UP000234420"/>
    </source>
</evidence>
<comment type="caution">
    <text evidence="1">The sequence shown here is derived from an EMBL/GenBank/DDBJ whole genome shotgun (WGS) entry which is preliminary data.</text>
</comment>
<dbReference type="Proteomes" id="UP000234420">
    <property type="component" value="Unassembled WGS sequence"/>
</dbReference>
<proteinExistence type="predicted"/>
<dbReference type="RefSeq" id="WP_101767776.1">
    <property type="nucleotide sequence ID" value="NZ_BPPU01000002.1"/>
</dbReference>
<keyword evidence="2" id="KW-1185">Reference proteome</keyword>
<accession>A0A2N4UVR5</accession>
<organism evidence="1 2">
    <name type="scientific">Photobacterium carnosum</name>
    <dbReference type="NCBI Taxonomy" id="2023717"/>
    <lineage>
        <taxon>Bacteria</taxon>
        <taxon>Pseudomonadati</taxon>
        <taxon>Pseudomonadota</taxon>
        <taxon>Gammaproteobacteria</taxon>
        <taxon>Vibrionales</taxon>
        <taxon>Vibrionaceae</taxon>
        <taxon>Photobacterium</taxon>
    </lineage>
</organism>
<dbReference type="EMBL" id="NPIB01000003">
    <property type="protein sequence ID" value="PLC59109.1"/>
    <property type="molecule type" value="Genomic_DNA"/>
</dbReference>
<reference evidence="1 2" key="1">
    <citation type="journal article" date="2018" name="Syst. Appl. Microbiol.">
        <title>Photobacterium carnosum sp. nov., isolated from spoiled modified atmosphere packaged poultry meat.</title>
        <authorList>
            <person name="Hilgarth M."/>
            <person name="Fuertes S."/>
            <person name="Ehrmann M."/>
            <person name="Vogel R.F."/>
        </authorList>
    </citation>
    <scope>NUCLEOTIDE SEQUENCE [LARGE SCALE GENOMIC DNA]</scope>
    <source>
        <strain evidence="1 2">TMW 2.2021</strain>
    </source>
</reference>